<feature type="transmembrane region" description="Helical" evidence="1">
    <location>
        <begin position="490"/>
        <end position="511"/>
    </location>
</feature>
<keyword evidence="3" id="KW-1185">Reference proteome</keyword>
<reference evidence="2 3" key="1">
    <citation type="submission" date="2017-03" db="EMBL/GenBank/DDBJ databases">
        <title>Genome sequence of Methanobrevibacter wosei.</title>
        <authorList>
            <person name="Poehlein A."/>
            <person name="Seedorf H."/>
            <person name="Daniel R."/>
        </authorList>
    </citation>
    <scope>NUCLEOTIDE SEQUENCE [LARGE SCALE GENOMIC DNA]</scope>
    <source>
        <strain evidence="2 3">DSM 11979</strain>
    </source>
</reference>
<comment type="caution">
    <text evidence="2">The sequence shown here is derived from an EMBL/GenBank/DDBJ whole genome shotgun (WGS) entry which is preliminary data.</text>
</comment>
<keyword evidence="1" id="KW-0472">Membrane</keyword>
<feature type="transmembrane region" description="Helical" evidence="1">
    <location>
        <begin position="311"/>
        <end position="332"/>
    </location>
</feature>
<evidence type="ECO:0000256" key="1">
    <source>
        <dbReference type="SAM" id="Phobius"/>
    </source>
</evidence>
<feature type="transmembrane region" description="Helical" evidence="1">
    <location>
        <begin position="53"/>
        <end position="71"/>
    </location>
</feature>
<organism evidence="2 3">
    <name type="scientific">Methanobrevibacter woesei</name>
    <dbReference type="NCBI Taxonomy" id="190976"/>
    <lineage>
        <taxon>Archaea</taxon>
        <taxon>Methanobacteriati</taxon>
        <taxon>Methanobacteriota</taxon>
        <taxon>Methanomada group</taxon>
        <taxon>Methanobacteria</taxon>
        <taxon>Methanobacteriales</taxon>
        <taxon>Methanobacteriaceae</taxon>
        <taxon>Methanobrevibacter</taxon>
    </lineage>
</organism>
<dbReference type="EMBL" id="MZGU01000002">
    <property type="protein sequence ID" value="PWB87100.1"/>
    <property type="molecule type" value="Genomic_DNA"/>
</dbReference>
<feature type="transmembrane region" description="Helical" evidence="1">
    <location>
        <begin position="392"/>
        <end position="414"/>
    </location>
</feature>
<gene>
    <name evidence="2" type="ORF">MBBWO_02170</name>
</gene>
<keyword evidence="1" id="KW-0812">Transmembrane</keyword>
<keyword evidence="1" id="KW-1133">Transmembrane helix</keyword>
<evidence type="ECO:0000313" key="3">
    <source>
        <dbReference type="Proteomes" id="UP000245577"/>
    </source>
</evidence>
<feature type="transmembrane region" description="Helical" evidence="1">
    <location>
        <begin position="426"/>
        <end position="445"/>
    </location>
</feature>
<protein>
    <recommendedName>
        <fullName evidence="4">Glycosyltransferase RgtA/B/C/D-like domain-containing protein</fullName>
    </recommendedName>
</protein>
<evidence type="ECO:0008006" key="4">
    <source>
        <dbReference type="Google" id="ProtNLM"/>
    </source>
</evidence>
<feature type="transmembrane region" description="Helical" evidence="1">
    <location>
        <begin position="245"/>
        <end position="261"/>
    </location>
</feature>
<dbReference type="AlphaFoldDB" id="A0A2U1S9N0"/>
<feature type="transmembrane region" description="Helical" evidence="1">
    <location>
        <begin position="465"/>
        <end position="483"/>
    </location>
</feature>
<accession>A0A2U1S9N0</accession>
<proteinExistence type="predicted"/>
<dbReference type="InterPro" id="IPR018674">
    <property type="entry name" value="DUF2142_membrane"/>
</dbReference>
<sequence>MNEMCEIFNKYIQTIFNSILKNKKYILVFALSLLFFMFTFFKVENYTFPKAEIILLTVLFIAGLIAIIYSFKHKNELHKVAFVIILIFGILTVVTTPTLISIDENEHFARSDMTSLGILIPEYQKEGYVVSDLVYQLQNNMGQTIVDNDFYQDPINNTKTFYDAGFPQNPFYGYILSGFGILLAKLLDLSVIWAMWLGRLFNLFLYAGICAIGIKKSPNYKMALLVISCLPMSVYQAASFNVDGFVYSFCILSIGYFIYMYKTSSLINNKDMAFFFISILLVSFFKFPYGLFAFFIFLIPREKFDSKKVFLVSRGIPIGIMIISMAYSLFYASPQLENTFRQIHFIQANVSPEGQINYMINNPLNALTFFLQSANLIPEMVTDLFRFSFMQWIYTSPVLSILYLIFFSMFCFIYPHEISLNNKNRLKIGIIVFLIYIGILFIQYLSWASVGYNKLDMLLGVYARYYIPLLILFPLIFCLPASVKIKNFDLKVILAVIIFLSGTLILTISTFY</sequence>
<name>A0A2U1S9N0_9EURY</name>
<feature type="transmembrane region" description="Helical" evidence="1">
    <location>
        <begin position="25"/>
        <end position="41"/>
    </location>
</feature>
<evidence type="ECO:0000313" key="2">
    <source>
        <dbReference type="EMBL" id="PWB87100.1"/>
    </source>
</evidence>
<feature type="transmembrane region" description="Helical" evidence="1">
    <location>
        <begin position="80"/>
        <end position="102"/>
    </location>
</feature>
<dbReference type="Proteomes" id="UP000245577">
    <property type="component" value="Unassembled WGS sequence"/>
</dbReference>
<feature type="transmembrane region" description="Helical" evidence="1">
    <location>
        <begin position="273"/>
        <end position="299"/>
    </location>
</feature>
<dbReference type="Pfam" id="PF09913">
    <property type="entry name" value="DUF2142"/>
    <property type="match status" value="1"/>
</dbReference>
<feature type="transmembrane region" description="Helical" evidence="1">
    <location>
        <begin position="196"/>
        <end position="214"/>
    </location>
</feature>